<organism evidence="2 3">
    <name type="scientific">Rhodococcus opacus</name>
    <name type="common">Nocardia opaca</name>
    <dbReference type="NCBI Taxonomy" id="37919"/>
    <lineage>
        <taxon>Bacteria</taxon>
        <taxon>Bacillati</taxon>
        <taxon>Actinomycetota</taxon>
        <taxon>Actinomycetes</taxon>
        <taxon>Mycobacteriales</taxon>
        <taxon>Nocardiaceae</taxon>
        <taxon>Rhodococcus</taxon>
    </lineage>
</organism>
<dbReference type="InterPro" id="IPR024726">
    <property type="entry name" value="FhuF_C"/>
</dbReference>
<protein>
    <recommendedName>
        <fullName evidence="1">Ferric siderophore reductase C-terminal domain-containing protein</fullName>
    </recommendedName>
</protein>
<dbReference type="EMBL" id="CP008947">
    <property type="protein sequence ID" value="AII04813.1"/>
    <property type="molecule type" value="Genomic_DNA"/>
</dbReference>
<feature type="domain" description="Ferric siderophore reductase C-terminal" evidence="1">
    <location>
        <begin position="213"/>
        <end position="233"/>
    </location>
</feature>
<dbReference type="GO" id="GO:0051537">
    <property type="term" value="F:2 iron, 2 sulfur cluster binding"/>
    <property type="evidence" value="ECO:0007669"/>
    <property type="project" value="InterPro"/>
</dbReference>
<accession>A0A076EIA2</accession>
<gene>
    <name evidence="2" type="ORF">EP51_09450</name>
</gene>
<dbReference type="eggNOG" id="COG4114">
    <property type="taxonomic scope" value="Bacteria"/>
</dbReference>
<dbReference type="Proteomes" id="UP000028488">
    <property type="component" value="Chromosome"/>
</dbReference>
<dbReference type="Pfam" id="PF11575">
    <property type="entry name" value="FhuF_C"/>
    <property type="match status" value="1"/>
</dbReference>
<name>A0A076EIA2_RHOOP</name>
<dbReference type="AlphaFoldDB" id="A0A076EIA2"/>
<sequence>MDEQLRRAYELTARRVPMIADQIALQPGATSFPGVRLTDPGWLADRVADTATRWGSDDPRVNGTLWWYSASSTLTGIPIATALVTGVAARPRLGDAVAFLRDDGYLGGLIASSALPVAEGLSELASEMAAALTPIIDALAAASGVRQAAMWAITTDSIANRALDAGAACGDRARGSIFARGLVDALRRVGVVMPDPRFVDVRAGSLSRRFTQRASCCLIYETPGSGKCVSCPRRPAEDRLKGLAALVT</sequence>
<dbReference type="RefSeq" id="WP_128639070.1">
    <property type="nucleotide sequence ID" value="NZ_CP008947.1"/>
</dbReference>
<evidence type="ECO:0000313" key="3">
    <source>
        <dbReference type="Proteomes" id="UP000028488"/>
    </source>
</evidence>
<proteinExistence type="predicted"/>
<evidence type="ECO:0000313" key="2">
    <source>
        <dbReference type="EMBL" id="AII04813.1"/>
    </source>
</evidence>
<reference evidence="2 3" key="1">
    <citation type="submission" date="2014-07" db="EMBL/GenBank/DDBJ databases">
        <title>Genome Sequence of Rhodococcus opacus Strain R7, a Biodegrader of Mono- and Polycyclic Aromatic Hydrocarbons.</title>
        <authorList>
            <person name="Di Gennaro P."/>
            <person name="Zampolli J."/>
            <person name="Presti I."/>
            <person name="Cappelletti M."/>
            <person name="D'Ursi P."/>
            <person name="Orro A."/>
            <person name="Mezzelani A."/>
            <person name="Milanesi L."/>
        </authorList>
    </citation>
    <scope>NUCLEOTIDE SEQUENCE [LARGE SCALE GENOMIC DNA]</scope>
    <source>
        <strain evidence="2 3">R7</strain>
    </source>
</reference>
<evidence type="ECO:0000259" key="1">
    <source>
        <dbReference type="Pfam" id="PF11575"/>
    </source>
</evidence>